<protein>
    <recommendedName>
        <fullName evidence="2">F-box domain-containing protein</fullName>
    </recommendedName>
</protein>
<sequence>MSSSPHLPSAPKEAREATVHGEHSNATDAEEARCTSHTATNLLDLPHELLFRILDSLSYRGLNAICSTCKSLRQALQLQALQLSRFDRALFRSGDERCGESGDRAVEDATADYARREIPRAAWLALDGPYSLITPDAFPIDVHPGLRSLGWRMEKGREVLAT</sequence>
<accession>A0A8X7N409</accession>
<dbReference type="InterPro" id="IPR001810">
    <property type="entry name" value="F-box_dom"/>
</dbReference>
<dbReference type="Pfam" id="PF00646">
    <property type="entry name" value="F-box"/>
    <property type="match status" value="1"/>
</dbReference>
<comment type="caution">
    <text evidence="3">The sequence shown here is derived from an EMBL/GenBank/DDBJ whole genome shotgun (WGS) entry which is preliminary data.</text>
</comment>
<feature type="compositionally biased region" description="Basic and acidic residues" evidence="1">
    <location>
        <begin position="12"/>
        <end position="33"/>
    </location>
</feature>
<dbReference type="SUPFAM" id="SSF81383">
    <property type="entry name" value="F-box domain"/>
    <property type="match status" value="1"/>
</dbReference>
<evidence type="ECO:0000259" key="2">
    <source>
        <dbReference type="PROSITE" id="PS50181"/>
    </source>
</evidence>
<feature type="domain" description="F-box" evidence="2">
    <location>
        <begin position="39"/>
        <end position="89"/>
    </location>
</feature>
<evidence type="ECO:0000256" key="1">
    <source>
        <dbReference type="SAM" id="MobiDB-lite"/>
    </source>
</evidence>
<evidence type="ECO:0000313" key="4">
    <source>
        <dbReference type="Proteomes" id="UP000078113"/>
    </source>
</evidence>
<dbReference type="InterPro" id="IPR036047">
    <property type="entry name" value="F-box-like_dom_sf"/>
</dbReference>
<name>A0A8X7N409_9BASI</name>
<dbReference type="PROSITE" id="PS50181">
    <property type="entry name" value="FBOX"/>
    <property type="match status" value="1"/>
</dbReference>
<dbReference type="Proteomes" id="UP000078113">
    <property type="component" value="Unassembled WGS sequence"/>
</dbReference>
<proteinExistence type="predicted"/>
<gene>
    <name evidence="3" type="ORF">A4X09_0g6963</name>
</gene>
<dbReference type="EMBL" id="LWDG02000535">
    <property type="protein sequence ID" value="KAE8264445.1"/>
    <property type="molecule type" value="Genomic_DNA"/>
</dbReference>
<evidence type="ECO:0000313" key="3">
    <source>
        <dbReference type="EMBL" id="KAE8264445.1"/>
    </source>
</evidence>
<organism evidence="3 4">
    <name type="scientific">Tilletia walkeri</name>
    <dbReference type="NCBI Taxonomy" id="117179"/>
    <lineage>
        <taxon>Eukaryota</taxon>
        <taxon>Fungi</taxon>
        <taxon>Dikarya</taxon>
        <taxon>Basidiomycota</taxon>
        <taxon>Ustilaginomycotina</taxon>
        <taxon>Exobasidiomycetes</taxon>
        <taxon>Tilletiales</taxon>
        <taxon>Tilletiaceae</taxon>
        <taxon>Tilletia</taxon>
    </lineage>
</organism>
<reference evidence="3" key="2">
    <citation type="journal article" date="2019" name="IMA Fungus">
        <title>Genome sequencing and comparison of five Tilletia species to identify candidate genes for the detection of regulated species infecting wheat.</title>
        <authorList>
            <person name="Nguyen H.D.T."/>
            <person name="Sultana T."/>
            <person name="Kesanakurti P."/>
            <person name="Hambleton S."/>
        </authorList>
    </citation>
    <scope>NUCLEOTIDE SEQUENCE</scope>
    <source>
        <strain evidence="3">DAOMC 236422</strain>
    </source>
</reference>
<feature type="region of interest" description="Disordered" evidence="1">
    <location>
        <begin position="1"/>
        <end position="33"/>
    </location>
</feature>
<keyword evidence="4" id="KW-1185">Reference proteome</keyword>
<dbReference type="AlphaFoldDB" id="A0A8X7N409"/>
<reference evidence="3" key="1">
    <citation type="submission" date="2016-04" db="EMBL/GenBank/DDBJ databases">
        <authorList>
            <person name="Nguyen H.D."/>
            <person name="Samba Siva P."/>
            <person name="Cullis J."/>
            <person name="Levesque C.A."/>
            <person name="Hambleton S."/>
        </authorList>
    </citation>
    <scope>NUCLEOTIDE SEQUENCE</scope>
    <source>
        <strain evidence="3">DAOMC 236422</strain>
    </source>
</reference>